<dbReference type="EMBL" id="JAIWYP010000015">
    <property type="protein sequence ID" value="KAH3703555.1"/>
    <property type="molecule type" value="Genomic_DNA"/>
</dbReference>
<reference evidence="1" key="1">
    <citation type="journal article" date="2019" name="bioRxiv">
        <title>The Genome of the Zebra Mussel, Dreissena polymorpha: A Resource for Invasive Species Research.</title>
        <authorList>
            <person name="McCartney M.A."/>
            <person name="Auch B."/>
            <person name="Kono T."/>
            <person name="Mallez S."/>
            <person name="Zhang Y."/>
            <person name="Obille A."/>
            <person name="Becker A."/>
            <person name="Abrahante J.E."/>
            <person name="Garbe J."/>
            <person name="Badalamenti J.P."/>
            <person name="Herman A."/>
            <person name="Mangelson H."/>
            <person name="Liachko I."/>
            <person name="Sullivan S."/>
            <person name="Sone E.D."/>
            <person name="Koren S."/>
            <person name="Silverstein K.A.T."/>
            <person name="Beckman K.B."/>
            <person name="Gohl D.M."/>
        </authorList>
    </citation>
    <scope>NUCLEOTIDE SEQUENCE</scope>
    <source>
        <strain evidence="1">Duluth1</strain>
        <tissue evidence="1">Whole animal</tissue>
    </source>
</reference>
<evidence type="ECO:0000313" key="1">
    <source>
        <dbReference type="EMBL" id="KAH3703555.1"/>
    </source>
</evidence>
<gene>
    <name evidence="1" type="ORF">DPMN_078592</name>
</gene>
<comment type="caution">
    <text evidence="1">The sequence shown here is derived from an EMBL/GenBank/DDBJ whole genome shotgun (WGS) entry which is preliminary data.</text>
</comment>
<dbReference type="Proteomes" id="UP000828390">
    <property type="component" value="Unassembled WGS sequence"/>
</dbReference>
<proteinExistence type="predicted"/>
<protein>
    <submittedName>
        <fullName evidence="1">Uncharacterized protein</fullName>
    </submittedName>
</protein>
<keyword evidence="2" id="KW-1185">Reference proteome</keyword>
<dbReference type="AlphaFoldDB" id="A0A9D3YQW3"/>
<reference evidence="1" key="2">
    <citation type="submission" date="2020-11" db="EMBL/GenBank/DDBJ databases">
        <authorList>
            <person name="McCartney M.A."/>
            <person name="Auch B."/>
            <person name="Kono T."/>
            <person name="Mallez S."/>
            <person name="Becker A."/>
            <person name="Gohl D.M."/>
            <person name="Silverstein K.A.T."/>
            <person name="Koren S."/>
            <person name="Bechman K.B."/>
            <person name="Herman A."/>
            <person name="Abrahante J.E."/>
            <person name="Garbe J."/>
        </authorList>
    </citation>
    <scope>NUCLEOTIDE SEQUENCE</scope>
    <source>
        <strain evidence="1">Duluth1</strain>
        <tissue evidence="1">Whole animal</tissue>
    </source>
</reference>
<name>A0A9D3YQW3_DREPO</name>
<organism evidence="1 2">
    <name type="scientific">Dreissena polymorpha</name>
    <name type="common">Zebra mussel</name>
    <name type="synonym">Mytilus polymorpha</name>
    <dbReference type="NCBI Taxonomy" id="45954"/>
    <lineage>
        <taxon>Eukaryota</taxon>
        <taxon>Metazoa</taxon>
        <taxon>Spiralia</taxon>
        <taxon>Lophotrochozoa</taxon>
        <taxon>Mollusca</taxon>
        <taxon>Bivalvia</taxon>
        <taxon>Autobranchia</taxon>
        <taxon>Heteroconchia</taxon>
        <taxon>Euheterodonta</taxon>
        <taxon>Imparidentia</taxon>
        <taxon>Neoheterodontei</taxon>
        <taxon>Myida</taxon>
        <taxon>Dreissenoidea</taxon>
        <taxon>Dreissenidae</taxon>
        <taxon>Dreissena</taxon>
    </lineage>
</organism>
<accession>A0A9D3YQW3</accession>
<sequence length="65" mass="7639">MFGIIQKWAYTSENFVTMETACPHRGTRLQLCTYMYTEIPVGLHLRELCYNGDRVRTQRHSVTTL</sequence>
<evidence type="ECO:0000313" key="2">
    <source>
        <dbReference type="Proteomes" id="UP000828390"/>
    </source>
</evidence>